<evidence type="ECO:0000256" key="4">
    <source>
        <dbReference type="ARBA" id="ARBA00023136"/>
    </source>
</evidence>
<dbReference type="InterPro" id="IPR011701">
    <property type="entry name" value="MFS"/>
</dbReference>
<evidence type="ECO:0000313" key="7">
    <source>
        <dbReference type="EMBL" id="EYR65042.1"/>
    </source>
</evidence>
<dbReference type="GO" id="GO:0005886">
    <property type="term" value="C:plasma membrane"/>
    <property type="evidence" value="ECO:0007669"/>
    <property type="project" value="UniProtKB-SubCell"/>
</dbReference>
<comment type="caution">
    <text evidence="7">The sequence shown here is derived from an EMBL/GenBank/DDBJ whole genome shotgun (WGS) entry which is preliminary data.</text>
</comment>
<feature type="transmembrane region" description="Helical" evidence="5">
    <location>
        <begin position="373"/>
        <end position="392"/>
    </location>
</feature>
<dbReference type="PANTHER" id="PTHR23542">
    <property type="match status" value="1"/>
</dbReference>
<accession>A0A021W140</accession>
<feature type="transmembrane region" description="Helical" evidence="5">
    <location>
        <begin position="282"/>
        <end position="299"/>
    </location>
</feature>
<name>A0A021W140_9CELL</name>
<dbReference type="GO" id="GO:0022857">
    <property type="term" value="F:transmembrane transporter activity"/>
    <property type="evidence" value="ECO:0007669"/>
    <property type="project" value="InterPro"/>
</dbReference>
<dbReference type="PROSITE" id="PS50850">
    <property type="entry name" value="MFS"/>
    <property type="match status" value="1"/>
</dbReference>
<gene>
    <name evidence="7" type="ORF">N866_17965</name>
</gene>
<comment type="subcellular location">
    <subcellularLocation>
        <location evidence="1">Cell membrane</location>
        <topology evidence="1">Multi-pass membrane protein</topology>
    </subcellularLocation>
</comment>
<feature type="transmembrane region" description="Helical" evidence="5">
    <location>
        <begin position="305"/>
        <end position="327"/>
    </location>
</feature>
<dbReference type="Gene3D" id="1.20.1250.20">
    <property type="entry name" value="MFS general substrate transporter like domains"/>
    <property type="match status" value="1"/>
</dbReference>
<dbReference type="RefSeq" id="WP_034221654.1">
    <property type="nucleotide sequence ID" value="NZ_AXCW01000007.1"/>
</dbReference>
<dbReference type="PANTHER" id="PTHR23542:SF1">
    <property type="entry name" value="MAJOR FACILITATOR SUPERFAMILY (MFS) PROFILE DOMAIN-CONTAINING PROTEIN"/>
    <property type="match status" value="1"/>
</dbReference>
<evidence type="ECO:0000256" key="5">
    <source>
        <dbReference type="SAM" id="Phobius"/>
    </source>
</evidence>
<feature type="transmembrane region" description="Helical" evidence="5">
    <location>
        <begin position="173"/>
        <end position="191"/>
    </location>
</feature>
<evidence type="ECO:0000256" key="3">
    <source>
        <dbReference type="ARBA" id="ARBA00022989"/>
    </source>
</evidence>
<dbReference type="InterPro" id="IPR036259">
    <property type="entry name" value="MFS_trans_sf"/>
</dbReference>
<dbReference type="InterPro" id="IPR020846">
    <property type="entry name" value="MFS_dom"/>
</dbReference>
<feature type="transmembrane region" description="Helical" evidence="5">
    <location>
        <begin position="44"/>
        <end position="65"/>
    </location>
</feature>
<dbReference type="AlphaFoldDB" id="A0A021W140"/>
<feature type="transmembrane region" description="Helical" evidence="5">
    <location>
        <begin position="339"/>
        <end position="361"/>
    </location>
</feature>
<feature type="transmembrane region" description="Helical" evidence="5">
    <location>
        <begin position="12"/>
        <end position="38"/>
    </location>
</feature>
<dbReference type="Proteomes" id="UP000019753">
    <property type="component" value="Unassembled WGS sequence"/>
</dbReference>
<protein>
    <submittedName>
        <fullName evidence="7">MFS transporter</fullName>
    </submittedName>
</protein>
<feature type="domain" description="Major facilitator superfamily (MFS) profile" evidence="6">
    <location>
        <begin position="1"/>
        <end position="398"/>
    </location>
</feature>
<dbReference type="Pfam" id="PF07690">
    <property type="entry name" value="MFS_1"/>
    <property type="match status" value="1"/>
</dbReference>
<evidence type="ECO:0000313" key="8">
    <source>
        <dbReference type="Proteomes" id="UP000019753"/>
    </source>
</evidence>
<evidence type="ECO:0000256" key="1">
    <source>
        <dbReference type="ARBA" id="ARBA00004651"/>
    </source>
</evidence>
<keyword evidence="4 5" id="KW-0472">Membrane</keyword>
<feature type="transmembrane region" description="Helical" evidence="5">
    <location>
        <begin position="212"/>
        <end position="232"/>
    </location>
</feature>
<evidence type="ECO:0000259" key="6">
    <source>
        <dbReference type="PROSITE" id="PS50850"/>
    </source>
</evidence>
<dbReference type="EMBL" id="AXCW01000007">
    <property type="protein sequence ID" value="EYR65042.1"/>
    <property type="molecule type" value="Genomic_DNA"/>
</dbReference>
<keyword evidence="8" id="KW-1185">Reference proteome</keyword>
<keyword evidence="2 5" id="KW-0812">Transmembrane</keyword>
<dbReference type="OrthoDB" id="9180256at2"/>
<keyword evidence="3 5" id="KW-1133">Transmembrane helix</keyword>
<feature type="transmembrane region" description="Helical" evidence="5">
    <location>
        <begin position="77"/>
        <end position="99"/>
    </location>
</feature>
<reference evidence="7 8" key="1">
    <citation type="submission" date="2014-01" db="EMBL/GenBank/DDBJ databases">
        <title>Actinotalea ferrariae CF5-4.</title>
        <authorList>
            <person name="Chen F."/>
            <person name="Li Y."/>
            <person name="Wang G."/>
        </authorList>
    </citation>
    <scope>NUCLEOTIDE SEQUENCE [LARGE SCALE GENOMIC DNA]</scope>
    <source>
        <strain evidence="7 8">CF5-4</strain>
    </source>
</reference>
<dbReference type="SUPFAM" id="SSF103473">
    <property type="entry name" value="MFS general substrate transporter"/>
    <property type="match status" value="1"/>
</dbReference>
<organism evidence="7 8">
    <name type="scientific">Actinotalea ferrariae CF5-4</name>
    <dbReference type="NCBI Taxonomy" id="948458"/>
    <lineage>
        <taxon>Bacteria</taxon>
        <taxon>Bacillati</taxon>
        <taxon>Actinomycetota</taxon>
        <taxon>Actinomycetes</taxon>
        <taxon>Micrococcales</taxon>
        <taxon>Cellulomonadaceae</taxon>
        <taxon>Actinotalea</taxon>
    </lineage>
</organism>
<feature type="transmembrane region" description="Helical" evidence="5">
    <location>
        <begin position="252"/>
        <end position="275"/>
    </location>
</feature>
<evidence type="ECO:0000256" key="2">
    <source>
        <dbReference type="ARBA" id="ARBA00022692"/>
    </source>
</evidence>
<proteinExistence type="predicted"/>
<sequence length="403" mass="39848">MLRRYAALPRLTGPWFLVVGALARLPVAMTPLGTMLLVTTSTGSLAQGGLATSASALGTAALAPVQGQLADRLGQRRVLLAATATTTVALVVVTVAAVLGWPLPVLLLACAVAGGSAPQVGPLARVRWISLTQARPAPLATAMSWESMVDEVTFVLGPALVGVVAATRPDATLLLAAAVVAVFGTAFAVHPTALPGHPPRAGGRDPATRVPAVLRLVLAPTVGMVGLGAFFGSSQVAVTGITTALGRPGDAGLLYAVMGIGSAVTALAVVALPAAVSARTRWTVAGAGLTAVMLGAMTVRTGGGTALALLLAGVFMGPAIVTLFSVVGELAPTRAAGTAMTLLISANVVGVAIGAAVGGAVAEALRDAGRPPALTFAVSAVATTLLTAAALLHRRRTPDPAST</sequence>